<evidence type="ECO:0008006" key="3">
    <source>
        <dbReference type="Google" id="ProtNLM"/>
    </source>
</evidence>
<reference evidence="1" key="2">
    <citation type="submission" date="2023-01" db="EMBL/GenBank/DDBJ databases">
        <title>Draft genome sequence of Portibacter lacus strain NBRC 108769.</title>
        <authorList>
            <person name="Sun Q."/>
            <person name="Mori K."/>
        </authorList>
    </citation>
    <scope>NUCLEOTIDE SEQUENCE</scope>
    <source>
        <strain evidence="1">NBRC 108769</strain>
    </source>
</reference>
<sequence length="108" mass="12093">MVFIFSCTRDTISEVESECLEVITYTDHIQPLVNGTCAYTGCHVGSSAPGNFTTYDGLAKFFDNDLIEREVIRDRTMPPNSSTLGPTELSDEELELFKCWIQAGYPKN</sequence>
<dbReference type="AlphaFoldDB" id="A0AA37SRV1"/>
<accession>A0AA37SRV1</accession>
<name>A0AA37SRV1_9BACT</name>
<evidence type="ECO:0000313" key="2">
    <source>
        <dbReference type="Proteomes" id="UP001156666"/>
    </source>
</evidence>
<proteinExistence type="predicted"/>
<reference evidence="1" key="1">
    <citation type="journal article" date="2014" name="Int. J. Syst. Evol. Microbiol.">
        <title>Complete genome sequence of Corynebacterium casei LMG S-19264T (=DSM 44701T), isolated from a smear-ripened cheese.</title>
        <authorList>
            <consortium name="US DOE Joint Genome Institute (JGI-PGF)"/>
            <person name="Walter F."/>
            <person name="Albersmeier A."/>
            <person name="Kalinowski J."/>
            <person name="Ruckert C."/>
        </authorList>
    </citation>
    <scope>NUCLEOTIDE SEQUENCE</scope>
    <source>
        <strain evidence="1">NBRC 108769</strain>
    </source>
</reference>
<protein>
    <recommendedName>
        <fullName evidence="3">Cytochrome C Planctomycete-type domain-containing protein</fullName>
    </recommendedName>
</protein>
<dbReference type="EMBL" id="BSOH01000007">
    <property type="protein sequence ID" value="GLR16850.1"/>
    <property type="molecule type" value="Genomic_DNA"/>
</dbReference>
<gene>
    <name evidence="1" type="ORF">GCM10007940_14650</name>
</gene>
<keyword evidence="2" id="KW-1185">Reference proteome</keyword>
<comment type="caution">
    <text evidence="1">The sequence shown here is derived from an EMBL/GenBank/DDBJ whole genome shotgun (WGS) entry which is preliminary data.</text>
</comment>
<dbReference type="Proteomes" id="UP001156666">
    <property type="component" value="Unassembled WGS sequence"/>
</dbReference>
<organism evidence="1 2">
    <name type="scientific">Portibacter lacus</name>
    <dbReference type="NCBI Taxonomy" id="1099794"/>
    <lineage>
        <taxon>Bacteria</taxon>
        <taxon>Pseudomonadati</taxon>
        <taxon>Bacteroidota</taxon>
        <taxon>Saprospiria</taxon>
        <taxon>Saprospirales</taxon>
        <taxon>Haliscomenobacteraceae</taxon>
        <taxon>Portibacter</taxon>
    </lineage>
</organism>
<evidence type="ECO:0000313" key="1">
    <source>
        <dbReference type="EMBL" id="GLR16850.1"/>
    </source>
</evidence>